<dbReference type="InterPro" id="IPR007021">
    <property type="entry name" value="DUF659"/>
</dbReference>
<dbReference type="InterPro" id="IPR012337">
    <property type="entry name" value="RNaseH-like_sf"/>
</dbReference>
<feature type="domain" description="DUF659" evidence="2">
    <location>
        <begin position="232"/>
        <end position="373"/>
    </location>
</feature>
<evidence type="ECO:0000259" key="2">
    <source>
        <dbReference type="Pfam" id="PF04937"/>
    </source>
</evidence>
<dbReference type="EMBL" id="PSQE01000006">
    <property type="protein sequence ID" value="RHN50127.1"/>
    <property type="molecule type" value="Genomic_DNA"/>
</dbReference>
<dbReference type="Proteomes" id="UP000265566">
    <property type="component" value="Chromosome 6"/>
</dbReference>
<dbReference type="PANTHER" id="PTHR32166:SF122">
    <property type="entry name" value="OS09G0499600 PROTEIN"/>
    <property type="match status" value="1"/>
</dbReference>
<name>A0A396HGV7_MEDTR</name>
<feature type="region of interest" description="Disordered" evidence="1">
    <location>
        <begin position="706"/>
        <end position="733"/>
    </location>
</feature>
<organism evidence="3">
    <name type="scientific">Medicago truncatula</name>
    <name type="common">Barrel medic</name>
    <name type="synonym">Medicago tribuloides</name>
    <dbReference type="NCBI Taxonomy" id="3880"/>
    <lineage>
        <taxon>Eukaryota</taxon>
        <taxon>Viridiplantae</taxon>
        <taxon>Streptophyta</taxon>
        <taxon>Embryophyta</taxon>
        <taxon>Tracheophyta</taxon>
        <taxon>Spermatophyta</taxon>
        <taxon>Magnoliopsida</taxon>
        <taxon>eudicotyledons</taxon>
        <taxon>Gunneridae</taxon>
        <taxon>Pentapetalae</taxon>
        <taxon>rosids</taxon>
        <taxon>fabids</taxon>
        <taxon>Fabales</taxon>
        <taxon>Fabaceae</taxon>
        <taxon>Papilionoideae</taxon>
        <taxon>50 kb inversion clade</taxon>
        <taxon>NPAAA clade</taxon>
        <taxon>Hologalegina</taxon>
        <taxon>IRL clade</taxon>
        <taxon>Trifolieae</taxon>
        <taxon>Medicago</taxon>
    </lineage>
</organism>
<sequence length="733" mass="83730">MKMIQQKTHWSISSRRQQQFYFQLLLHQLALSENRTKHCSYNTQTNMDSIIALNMPKQIVAKYVVEVVLKHCISLDLKLHGQDIVYCKYCDNVVTGGFYRFACHLTGKENVESCEGVSDEVKKEMLEILTTLKEIHEEGYVGVGEKRKGGKASVGRCRDSFKRKRGCSQDSVNSKETLSEEACRAVARFFLNNAIPFEIVESDEFKTMCDLVSRHGVGFKPPGFFDIGWKYFPEEIKLTNEVLEEHRAMWKITGCSIMVDVFTNFPKRNILNLLLNSPKGTFFLKTIDASDMLESSEKLFKMMDDVVEEVGEENVVHVVTEYTPYYVAAAGMLMAKRTRLYWTPCATHCIGMMLQHCGEIPIHKATLMECQRIVFFINSEDSLRTLLLLFTKGIDIWKVGITIYDSVYLTLCCLHENKGALRRMFKSKEWKSSEFAKTMNGKYIEDAVLNKGFWKNVMICYKGIYPILEVFRLANSIEKPTMGFIYEAMVKAIEEIQKSLSEDDKERESSMFIWQIIGGTWLHSPLHAAGYFLNPQFHYSPGFRDDIRLKHSLQHCITRMVANPEERSRIEIQLEDFDKQANHFGHPIAIITAGEETPPIWWASFADEYADLQNFAIRVLCLTGSSYGGEHNRKAFEMVHAKNLKEETVNSDVVFVMANSKLAEKKRASSELNLDDNGNVEVLDVDASDLDTPCLKCLADAAIADMHDKNDEDKDGDDDGNEDGHEDENGDEN</sequence>
<dbReference type="AlphaFoldDB" id="A0A396HGV7"/>
<dbReference type="Gramene" id="rna34382">
    <property type="protein sequence ID" value="RHN50127.1"/>
    <property type="gene ID" value="gene34382"/>
</dbReference>
<evidence type="ECO:0000313" key="3">
    <source>
        <dbReference type="EMBL" id="RHN50127.1"/>
    </source>
</evidence>
<dbReference type="Pfam" id="PF04937">
    <property type="entry name" value="DUF659"/>
    <property type="match status" value="1"/>
</dbReference>
<reference evidence="3" key="1">
    <citation type="journal article" date="2018" name="Nat. Plants">
        <title>Whole-genome landscape of Medicago truncatula symbiotic genes.</title>
        <authorList>
            <person name="Pecrix Y."/>
            <person name="Gamas P."/>
            <person name="Carrere S."/>
        </authorList>
    </citation>
    <scope>NUCLEOTIDE SEQUENCE</scope>
    <source>
        <tissue evidence="3">Leaves</tissue>
    </source>
</reference>
<dbReference type="SUPFAM" id="SSF53098">
    <property type="entry name" value="Ribonuclease H-like"/>
    <property type="match status" value="1"/>
</dbReference>
<proteinExistence type="predicted"/>
<evidence type="ECO:0000256" key="1">
    <source>
        <dbReference type="SAM" id="MobiDB-lite"/>
    </source>
</evidence>
<accession>A0A396HGV7</accession>
<feature type="compositionally biased region" description="Acidic residues" evidence="1">
    <location>
        <begin position="713"/>
        <end position="733"/>
    </location>
</feature>
<gene>
    <name evidence="3" type="ORF">MtrunA17_Chr6g0454041</name>
</gene>
<dbReference type="PANTHER" id="PTHR32166">
    <property type="entry name" value="OSJNBA0013A04.12 PROTEIN"/>
    <property type="match status" value="1"/>
</dbReference>
<protein>
    <submittedName>
        <fullName evidence="3">Putative ribonuclease H-like domain-containing protein</fullName>
    </submittedName>
</protein>
<comment type="caution">
    <text evidence="3">The sequence shown here is derived from an EMBL/GenBank/DDBJ whole genome shotgun (WGS) entry which is preliminary data.</text>
</comment>